<comment type="caution">
    <text evidence="3">The sequence shown here is derived from an EMBL/GenBank/DDBJ whole genome shotgun (WGS) entry which is preliminary data.</text>
</comment>
<evidence type="ECO:0000259" key="1">
    <source>
        <dbReference type="PROSITE" id="PS50097"/>
    </source>
</evidence>
<dbReference type="PROSITE" id="PS51752">
    <property type="entry name" value="JACALIN_LECTIN"/>
    <property type="match status" value="1"/>
</dbReference>
<dbReference type="PANTHER" id="PTHR47843">
    <property type="entry name" value="BTB DOMAIN-CONTAINING PROTEIN-RELATED"/>
    <property type="match status" value="1"/>
</dbReference>
<dbReference type="InterPro" id="IPR036404">
    <property type="entry name" value="Jacalin-like_lectin_dom_sf"/>
</dbReference>
<feature type="domain" description="BTB" evidence="1">
    <location>
        <begin position="187"/>
        <end position="255"/>
    </location>
</feature>
<name>A0ABR3G6Y3_9PEZI</name>
<dbReference type="Pfam" id="PF01419">
    <property type="entry name" value="Jacalin"/>
    <property type="match status" value="1"/>
</dbReference>
<sequence length="383" mass="41736">MTSARQTITTATEGSGNGTEFNDGSLLDLNTAIVTRIVITVEAEWLRSIAVHYAGSVGVARGRVASDMVEITLNNHEFITTVEGSFYGNVIAKIAFETSEGRKLGPYGQVLQSTTFAWGGFGPGIGFLYFDGSASSSYINALRATFAKYPTSPTSPARPAMIKYEKHITTGLNTLPLSHFATNLMSPTITLLIGPDSIVFQTSQEILCRLQFFRAALEGGFAESTSRTINMPEDEPQTIAALIEFLYTGSYSYPYHTTSDIEVNGVEVATPAVELAEGEYHVSVYATAHKYGCTMLEGAALQGFIFVLRQLKGVDILHLWRSAYANDLHLSAVEDEVDLAEFRSGLPGLLKEIFLLHPTEMETASADFPTLVHDMLRLVVCKE</sequence>
<dbReference type="PROSITE" id="PS50097">
    <property type="entry name" value="BTB"/>
    <property type="match status" value="1"/>
</dbReference>
<dbReference type="InterPro" id="IPR011333">
    <property type="entry name" value="SKP1/BTB/POZ_sf"/>
</dbReference>
<dbReference type="InterPro" id="IPR001229">
    <property type="entry name" value="Jacalin-like_lectin_dom"/>
</dbReference>
<dbReference type="Proteomes" id="UP001447188">
    <property type="component" value="Unassembled WGS sequence"/>
</dbReference>
<dbReference type="Gene3D" id="3.30.710.10">
    <property type="entry name" value="Potassium Channel Kv1.1, Chain A"/>
    <property type="match status" value="1"/>
</dbReference>
<dbReference type="Gene3D" id="2.100.10.30">
    <property type="entry name" value="Jacalin-like lectin domain"/>
    <property type="match status" value="1"/>
</dbReference>
<protein>
    <recommendedName>
        <fullName evidence="5">BTB domain-containing protein</fullName>
    </recommendedName>
</protein>
<evidence type="ECO:0000313" key="3">
    <source>
        <dbReference type="EMBL" id="KAL0631467.1"/>
    </source>
</evidence>
<dbReference type="SUPFAM" id="SSF54695">
    <property type="entry name" value="POZ domain"/>
    <property type="match status" value="1"/>
</dbReference>
<dbReference type="CDD" id="cd18186">
    <property type="entry name" value="BTB_POZ_ZBTB_KLHL-like"/>
    <property type="match status" value="1"/>
</dbReference>
<dbReference type="InterPro" id="IPR000210">
    <property type="entry name" value="BTB/POZ_dom"/>
</dbReference>
<evidence type="ECO:0008006" key="5">
    <source>
        <dbReference type="Google" id="ProtNLM"/>
    </source>
</evidence>
<evidence type="ECO:0000259" key="2">
    <source>
        <dbReference type="PROSITE" id="PS51752"/>
    </source>
</evidence>
<organism evidence="3 4">
    <name type="scientific">Discina gigas</name>
    <dbReference type="NCBI Taxonomy" id="1032678"/>
    <lineage>
        <taxon>Eukaryota</taxon>
        <taxon>Fungi</taxon>
        <taxon>Dikarya</taxon>
        <taxon>Ascomycota</taxon>
        <taxon>Pezizomycotina</taxon>
        <taxon>Pezizomycetes</taxon>
        <taxon>Pezizales</taxon>
        <taxon>Discinaceae</taxon>
        <taxon>Discina</taxon>
    </lineage>
</organism>
<dbReference type="SUPFAM" id="SSF51101">
    <property type="entry name" value="Mannose-binding lectins"/>
    <property type="match status" value="1"/>
</dbReference>
<gene>
    <name evidence="3" type="ORF">Q9L58_009665</name>
</gene>
<keyword evidence="4" id="KW-1185">Reference proteome</keyword>
<reference evidence="3 4" key="1">
    <citation type="submission" date="2024-02" db="EMBL/GenBank/DDBJ databases">
        <title>Discinaceae phylogenomics.</title>
        <authorList>
            <person name="Dirks A.C."/>
            <person name="James T.Y."/>
        </authorList>
    </citation>
    <scope>NUCLEOTIDE SEQUENCE [LARGE SCALE GENOMIC DNA]</scope>
    <source>
        <strain evidence="3 4">ACD0624</strain>
    </source>
</reference>
<proteinExistence type="predicted"/>
<dbReference type="EMBL" id="JBBBZM010000245">
    <property type="protein sequence ID" value="KAL0631467.1"/>
    <property type="molecule type" value="Genomic_DNA"/>
</dbReference>
<accession>A0ABR3G6Y3</accession>
<feature type="domain" description="Jacalin-type lectin" evidence="2">
    <location>
        <begin position="7"/>
        <end position="148"/>
    </location>
</feature>
<evidence type="ECO:0000313" key="4">
    <source>
        <dbReference type="Proteomes" id="UP001447188"/>
    </source>
</evidence>
<dbReference type="SMART" id="SM00915">
    <property type="entry name" value="Jacalin"/>
    <property type="match status" value="1"/>
</dbReference>